<dbReference type="OrthoDB" id="68404at2"/>
<dbReference type="STRING" id="759851.SAMN04244570_0917"/>
<feature type="domain" description="DUF6843" evidence="2">
    <location>
        <begin position="29"/>
        <end position="135"/>
    </location>
</feature>
<dbReference type="RefSeq" id="WP_009496541.1">
    <property type="nucleotide sequence ID" value="NZ_GL982997.1"/>
</dbReference>
<accession>F9DML3</accession>
<dbReference type="AlphaFoldDB" id="F9DML3"/>
<feature type="transmembrane region" description="Helical" evidence="1">
    <location>
        <begin position="5"/>
        <end position="24"/>
    </location>
</feature>
<dbReference type="Pfam" id="PF20862">
    <property type="entry name" value="DUF6843"/>
    <property type="match status" value="1"/>
</dbReference>
<evidence type="ECO:0000256" key="1">
    <source>
        <dbReference type="SAM" id="Phobius"/>
    </source>
</evidence>
<name>F9DML3_9BACL</name>
<dbReference type="eggNOG" id="ENOG5033NII">
    <property type="taxonomic scope" value="Bacteria"/>
</dbReference>
<keyword evidence="1" id="KW-0812">Transmembrane</keyword>
<dbReference type="EMBL" id="AFPZ01000002">
    <property type="protein sequence ID" value="EGQ27935.1"/>
    <property type="molecule type" value="Genomic_DNA"/>
</dbReference>
<comment type="caution">
    <text evidence="3">The sequence shown here is derived from an EMBL/GenBank/DDBJ whole genome shotgun (WGS) entry which is preliminary data.</text>
</comment>
<sequence length="159" mass="18213">MRKKALISIGLVVIITSLVIYWWVSRPFDEAFYIPEGFEGCASIVYNIRGVPNLEVRKHTIQYHLDKDGILLTNSPDDFGWEGKKNSGFHNIEYYYVNKDGEISEIPAENIGQGTLGEYSKDGRIRLTMYTVPIGNKEKICTDEYKKLDNSVDEKLNIK</sequence>
<proteinExistence type="predicted"/>
<reference evidence="3 4" key="1">
    <citation type="submission" date="2011-04" db="EMBL/GenBank/DDBJ databases">
        <authorList>
            <person name="Muzny D."/>
            <person name="Qin X."/>
            <person name="Deng J."/>
            <person name="Jiang H."/>
            <person name="Liu Y."/>
            <person name="Qu J."/>
            <person name="Song X.-Z."/>
            <person name="Zhang L."/>
            <person name="Thornton R."/>
            <person name="Coyle M."/>
            <person name="Francisco L."/>
            <person name="Jackson L."/>
            <person name="Javaid M."/>
            <person name="Korchina V."/>
            <person name="Kovar C."/>
            <person name="Mata R."/>
            <person name="Mathew T."/>
            <person name="Ngo R."/>
            <person name="Nguyen L."/>
            <person name="Nguyen N."/>
            <person name="Okwuonu G."/>
            <person name="Ongeri F."/>
            <person name="Pham C."/>
            <person name="Simmons D."/>
            <person name="Wilczek-Boney K."/>
            <person name="Hale W."/>
            <person name="Jakkamsetti A."/>
            <person name="Pham P."/>
            <person name="Ruth R."/>
            <person name="San Lucas F."/>
            <person name="Warren J."/>
            <person name="Zhang J."/>
            <person name="Zhao Z."/>
            <person name="Zhou C."/>
            <person name="Zhu D."/>
            <person name="Lee S."/>
            <person name="Bess C."/>
            <person name="Blankenburg K."/>
            <person name="Forbes L."/>
            <person name="Fu Q."/>
            <person name="Gubbala S."/>
            <person name="Hirani K."/>
            <person name="Jayaseelan J.C."/>
            <person name="Lara F."/>
            <person name="Munidasa M."/>
            <person name="Palculict T."/>
            <person name="Patil S."/>
            <person name="Pu L.-L."/>
            <person name="Saada N."/>
            <person name="Tang L."/>
            <person name="Weissenberger G."/>
            <person name="Zhu Y."/>
            <person name="Hemphill L."/>
            <person name="Shang Y."/>
            <person name="Youmans B."/>
            <person name="Ayvaz T."/>
            <person name="Ross M."/>
            <person name="Santibanez J."/>
            <person name="Aqrawi P."/>
            <person name="Gross S."/>
            <person name="Joshi V."/>
            <person name="Fowler G."/>
            <person name="Nazareth L."/>
            <person name="Reid J."/>
            <person name="Worley K."/>
            <person name="Petrosino J."/>
            <person name="Highlander S."/>
            <person name="Gibbs R."/>
        </authorList>
    </citation>
    <scope>NUCLEOTIDE SEQUENCE [LARGE SCALE GENOMIC DNA]</scope>
    <source>
        <strain evidence="3 4">2681</strain>
    </source>
</reference>
<evidence type="ECO:0000313" key="3">
    <source>
        <dbReference type="EMBL" id="EGQ27935.1"/>
    </source>
</evidence>
<keyword evidence="1" id="KW-1133">Transmembrane helix</keyword>
<organism evidence="3 4">
    <name type="scientific">Sporosarcina newyorkensis 2681</name>
    <dbReference type="NCBI Taxonomy" id="1027292"/>
    <lineage>
        <taxon>Bacteria</taxon>
        <taxon>Bacillati</taxon>
        <taxon>Bacillota</taxon>
        <taxon>Bacilli</taxon>
        <taxon>Bacillales</taxon>
        <taxon>Caryophanaceae</taxon>
        <taxon>Sporosarcina</taxon>
    </lineage>
</organism>
<protein>
    <recommendedName>
        <fullName evidence="2">DUF6843 domain-containing protein</fullName>
    </recommendedName>
</protein>
<dbReference type="Proteomes" id="UP000005316">
    <property type="component" value="Unassembled WGS sequence"/>
</dbReference>
<evidence type="ECO:0000259" key="2">
    <source>
        <dbReference type="Pfam" id="PF20862"/>
    </source>
</evidence>
<dbReference type="HOGENOM" id="CLU_1659655_0_0_9"/>
<evidence type="ECO:0000313" key="4">
    <source>
        <dbReference type="Proteomes" id="UP000005316"/>
    </source>
</evidence>
<dbReference type="InterPro" id="IPR049293">
    <property type="entry name" value="DUF6843"/>
</dbReference>
<keyword evidence="1" id="KW-0472">Membrane</keyword>
<gene>
    <name evidence="3" type="ORF">HMPREF9372_0043</name>
</gene>